<comment type="cofactor">
    <cofactor evidence="1 4">
        <name>Mg(2+)</name>
        <dbReference type="ChEBI" id="CHEBI:18420"/>
    </cofactor>
</comment>
<organism evidence="5 6">
    <name type="scientific">Aspergillus keveii</name>
    <dbReference type="NCBI Taxonomy" id="714993"/>
    <lineage>
        <taxon>Eukaryota</taxon>
        <taxon>Fungi</taxon>
        <taxon>Dikarya</taxon>
        <taxon>Ascomycota</taxon>
        <taxon>Pezizomycotina</taxon>
        <taxon>Eurotiomycetes</taxon>
        <taxon>Eurotiomycetidae</taxon>
        <taxon>Eurotiales</taxon>
        <taxon>Aspergillaceae</taxon>
        <taxon>Aspergillus</taxon>
        <taxon>Aspergillus subgen. Nidulantes</taxon>
    </lineage>
</organism>
<dbReference type="EC" id="4.2.3.-" evidence="4"/>
<dbReference type="SUPFAM" id="SSF48576">
    <property type="entry name" value="Terpenoid synthases"/>
    <property type="match status" value="1"/>
</dbReference>
<dbReference type="PANTHER" id="PTHR35201">
    <property type="entry name" value="TERPENE SYNTHASE"/>
    <property type="match status" value="1"/>
</dbReference>
<dbReference type="EMBL" id="JBFTWV010000017">
    <property type="protein sequence ID" value="KAL2797811.1"/>
    <property type="molecule type" value="Genomic_DNA"/>
</dbReference>
<evidence type="ECO:0000256" key="4">
    <source>
        <dbReference type="RuleBase" id="RU366034"/>
    </source>
</evidence>
<dbReference type="Pfam" id="PF19086">
    <property type="entry name" value="Terpene_syn_C_2"/>
    <property type="match status" value="1"/>
</dbReference>
<comment type="similarity">
    <text evidence="2 4">Belongs to the terpene synthase family.</text>
</comment>
<keyword evidence="6" id="KW-1185">Reference proteome</keyword>
<dbReference type="Proteomes" id="UP001610563">
    <property type="component" value="Unassembled WGS sequence"/>
</dbReference>
<keyword evidence="4" id="KW-0479">Metal-binding</keyword>
<evidence type="ECO:0000313" key="5">
    <source>
        <dbReference type="EMBL" id="KAL2797811.1"/>
    </source>
</evidence>
<keyword evidence="3 4" id="KW-0460">Magnesium</keyword>
<dbReference type="InterPro" id="IPR008949">
    <property type="entry name" value="Isoprenoid_synthase_dom_sf"/>
</dbReference>
<protein>
    <recommendedName>
        <fullName evidence="4">Terpene synthase</fullName>
        <ecNumber evidence="4">4.2.3.-</ecNumber>
    </recommendedName>
</protein>
<comment type="caution">
    <text evidence="5">The sequence shown here is derived from an EMBL/GenBank/DDBJ whole genome shotgun (WGS) entry which is preliminary data.</text>
</comment>
<gene>
    <name evidence="5" type="ORF">BJX66DRAFT_334809</name>
</gene>
<reference evidence="5 6" key="1">
    <citation type="submission" date="2024-07" db="EMBL/GenBank/DDBJ databases">
        <title>Section-level genome sequencing and comparative genomics of Aspergillus sections Usti and Cavernicolus.</title>
        <authorList>
            <consortium name="Lawrence Berkeley National Laboratory"/>
            <person name="Nybo J.L."/>
            <person name="Vesth T.C."/>
            <person name="Theobald S."/>
            <person name="Frisvad J.C."/>
            <person name="Larsen T.O."/>
            <person name="Kjaerboelling I."/>
            <person name="Rothschild-Mancinelli K."/>
            <person name="Lyhne E.K."/>
            <person name="Kogle M.E."/>
            <person name="Barry K."/>
            <person name="Clum A."/>
            <person name="Na H."/>
            <person name="Ledsgaard L."/>
            <person name="Lin J."/>
            <person name="Lipzen A."/>
            <person name="Kuo A."/>
            <person name="Riley R."/>
            <person name="Mondo S."/>
            <person name="Labutti K."/>
            <person name="Haridas S."/>
            <person name="Pangalinan J."/>
            <person name="Salamov A.A."/>
            <person name="Simmons B.A."/>
            <person name="Magnuson J.K."/>
            <person name="Chen J."/>
            <person name="Drula E."/>
            <person name="Henrissat B."/>
            <person name="Wiebenga A."/>
            <person name="Lubbers R.J."/>
            <person name="Gomes A.C."/>
            <person name="Makela M.R."/>
            <person name="Stajich J."/>
            <person name="Grigoriev I.V."/>
            <person name="Mortensen U.H."/>
            <person name="De Vries R.P."/>
            <person name="Baker S.E."/>
            <person name="Andersen M.R."/>
        </authorList>
    </citation>
    <scope>NUCLEOTIDE SEQUENCE [LARGE SCALE GENOMIC DNA]</scope>
    <source>
        <strain evidence="5 6">CBS 209.92</strain>
    </source>
</reference>
<name>A0ABR4GFL6_9EURO</name>
<dbReference type="InterPro" id="IPR034686">
    <property type="entry name" value="Terpene_cyclase-like_2"/>
</dbReference>
<accession>A0ABR4GFL6</accession>
<dbReference type="SFLD" id="SFLDS00005">
    <property type="entry name" value="Isoprenoid_Synthase_Type_I"/>
    <property type="match status" value="1"/>
</dbReference>
<dbReference type="SFLD" id="SFLDG01020">
    <property type="entry name" value="Terpene_Cyclase_Like_2"/>
    <property type="match status" value="1"/>
</dbReference>
<proteinExistence type="inferred from homology"/>
<sequence>MPSITGHSNQDAIWRSLNGQTVSVPNLFKLLPSWTFKIHPEYERMRDEFLNPWIRRWVDDAMTCRKLQKADFGVFSAVLCADAPFDRLCTVAKYFAWYYIWDDIFDCGALQGSSDSEISNYRQVSMQYIQHQLLPEHECPDLSVYSSQLQNTLVCWEEVGRHIREVCSHETRVILSKAMLEYMEAVGDANELFADGKLPSLEAYWARRDYAAGIYPGIATIPFVYGVDITQADVSSLRMKELWKSTSYLVHISNDIISLRKELSDGQIENLVPVIMLNEGITINEAMQKSYKYAKDNVTDMEIAARNLQRDLGESHSSSSQAVVAAFTRGCRDLAAGLIHWSYSGQRYFKSSELDADKVLRFQINRQLTGPAVASGSVAVQG</sequence>
<dbReference type="PANTHER" id="PTHR35201:SF4">
    <property type="entry name" value="BETA-PINACENE SYNTHASE-RELATED"/>
    <property type="match status" value="1"/>
</dbReference>
<dbReference type="Gene3D" id="1.10.600.10">
    <property type="entry name" value="Farnesyl Diphosphate Synthase"/>
    <property type="match status" value="1"/>
</dbReference>
<evidence type="ECO:0000256" key="1">
    <source>
        <dbReference type="ARBA" id="ARBA00001946"/>
    </source>
</evidence>
<evidence type="ECO:0000256" key="3">
    <source>
        <dbReference type="ARBA" id="ARBA00022842"/>
    </source>
</evidence>
<evidence type="ECO:0000313" key="6">
    <source>
        <dbReference type="Proteomes" id="UP001610563"/>
    </source>
</evidence>
<evidence type="ECO:0000256" key="2">
    <source>
        <dbReference type="ARBA" id="ARBA00006333"/>
    </source>
</evidence>
<keyword evidence="4" id="KW-0456">Lyase</keyword>